<dbReference type="Pfam" id="PF03407">
    <property type="entry name" value="Nucleotid_trans"/>
    <property type="match status" value="1"/>
</dbReference>
<dbReference type="HOGENOM" id="CLU_1084745_0_0_7"/>
<dbReference type="Proteomes" id="UP000009173">
    <property type="component" value="Chromosome"/>
</dbReference>
<organism evidence="2 3">
    <name type="scientific">Nitratidesulfovibrio vulgaris (strain DP4)</name>
    <name type="common">Desulfovibrio vulgaris</name>
    <dbReference type="NCBI Taxonomy" id="391774"/>
    <lineage>
        <taxon>Bacteria</taxon>
        <taxon>Pseudomonadati</taxon>
        <taxon>Thermodesulfobacteriota</taxon>
        <taxon>Desulfovibrionia</taxon>
        <taxon>Desulfovibrionales</taxon>
        <taxon>Desulfovibrionaceae</taxon>
        <taxon>Nitratidesulfovibrio</taxon>
    </lineage>
</organism>
<reference evidence="3" key="1">
    <citation type="journal article" date="2009" name="Environ. Microbiol.">
        <title>Contribution of mobile genetic elements to Desulfovibrio vulgaris genome plasticity.</title>
        <authorList>
            <person name="Walker C.B."/>
            <person name="Stolyar S."/>
            <person name="Chivian D."/>
            <person name="Pinel N."/>
            <person name="Gabster J.A."/>
            <person name="Dehal P.S."/>
            <person name="He Z."/>
            <person name="Yang Z.K."/>
            <person name="Yen H.C."/>
            <person name="Zhou J."/>
            <person name="Wall J.D."/>
            <person name="Hazen T.C."/>
            <person name="Arkin A.P."/>
            <person name="Stahl D.A."/>
        </authorList>
    </citation>
    <scope>NUCLEOTIDE SEQUENCE [LARGE SCALE GENOMIC DNA]</scope>
    <source>
        <strain evidence="3">DP4</strain>
    </source>
</reference>
<dbReference type="AlphaFoldDB" id="A0A0H3AAD7"/>
<feature type="domain" description="Nucleotide-diphospho-sugar transferase" evidence="1">
    <location>
        <begin position="70"/>
        <end position="196"/>
    </location>
</feature>
<evidence type="ECO:0000313" key="2">
    <source>
        <dbReference type="EMBL" id="ABM29307.1"/>
    </source>
</evidence>
<dbReference type="InterPro" id="IPR005069">
    <property type="entry name" value="Nucl-diP-sugar_transferase"/>
</dbReference>
<evidence type="ECO:0000259" key="1">
    <source>
        <dbReference type="Pfam" id="PF03407"/>
    </source>
</evidence>
<name>A0A0H3AAD7_NITV4</name>
<accession>A0A0H3AAD7</accession>
<dbReference type="KEGG" id="dvl:Dvul_2291"/>
<proteinExistence type="predicted"/>
<protein>
    <recommendedName>
        <fullName evidence="1">Nucleotide-diphospho-sugar transferase domain-containing protein</fullName>
    </recommendedName>
</protein>
<dbReference type="EMBL" id="CP000527">
    <property type="protein sequence ID" value="ABM29307.1"/>
    <property type="molecule type" value="Genomic_DNA"/>
</dbReference>
<sequence length="256" mass="29079">MRTLQLLTCIDQDFEEFACGLRTTVASYDNVDLVIYDIDTRTPEKMASAQYKARVSPTYKSLDCHNNIIANHKPSCILDFLDRTGAPCLCIDADCLLTGRIDLAVFEGADLCITPRGVRESKAHHLRNGLLNSGVVFFANNERVRSFVAEWHEACMASAVSDQKALSDLLEGGIDFSRLGDQSCRGMTVRLLDPEVYNDTTCRTGIIFHCKSVGRLARKYVAYRLLLLWLKYMPRFASYVIGLNRRYRWIVYRQRG</sequence>
<gene>
    <name evidence="2" type="ordered locus">Dvul_2291</name>
</gene>
<evidence type="ECO:0000313" key="3">
    <source>
        <dbReference type="Proteomes" id="UP000009173"/>
    </source>
</evidence>